<accession>A0A845DKV6</accession>
<feature type="coiled-coil region" evidence="1">
    <location>
        <begin position="42"/>
        <end position="69"/>
    </location>
</feature>
<dbReference type="EMBL" id="VXOY01000003">
    <property type="protein sequence ID" value="MYE37933.1"/>
    <property type="molecule type" value="Genomic_DNA"/>
</dbReference>
<name>A0A845DKV6_9BACT</name>
<gene>
    <name evidence="3" type="ORF">F4X82_00210</name>
</gene>
<evidence type="ECO:0000256" key="1">
    <source>
        <dbReference type="SAM" id="Coils"/>
    </source>
</evidence>
<proteinExistence type="predicted"/>
<sequence length="93" mass="10394">MTCVGNGTKEKGGNTYPPPHNPVPRKDTGMPNDPTNPTDAYIEELIKELNEAGQEHTRLIQETNEARAKITEIANRYAEAVAERSEAPFWNEE</sequence>
<reference evidence="3 4" key="1">
    <citation type="submission" date="2019-09" db="EMBL/GenBank/DDBJ databases">
        <title>Characterisation of the sponge microbiome using genome-centric metagenomics.</title>
        <authorList>
            <person name="Engelberts J.P."/>
            <person name="Robbins S.J."/>
            <person name="De Goeij J.M."/>
            <person name="Aranda M."/>
            <person name="Bell S.C."/>
            <person name="Webster N.S."/>
        </authorList>
    </citation>
    <scope>NUCLEOTIDE SEQUENCE [LARGE SCALE GENOMIC DNA]</scope>
    <source>
        <strain evidence="3">SB0662_bin_43</strain>
    </source>
</reference>
<evidence type="ECO:0000256" key="2">
    <source>
        <dbReference type="SAM" id="MobiDB-lite"/>
    </source>
</evidence>
<evidence type="ECO:0000313" key="3">
    <source>
        <dbReference type="EMBL" id="MYE37933.1"/>
    </source>
</evidence>
<organism evidence="3 4">
    <name type="scientific">Candidatus Spechtbacteria bacterium SB0662_bin_43</name>
    <dbReference type="NCBI Taxonomy" id="2604897"/>
    <lineage>
        <taxon>Bacteria</taxon>
        <taxon>Candidatus Spechtiibacteriota</taxon>
    </lineage>
</organism>
<dbReference type="Proteomes" id="UP000449092">
    <property type="component" value="Unassembled WGS sequence"/>
</dbReference>
<evidence type="ECO:0000313" key="4">
    <source>
        <dbReference type="Proteomes" id="UP000449092"/>
    </source>
</evidence>
<comment type="caution">
    <text evidence="3">The sequence shown here is derived from an EMBL/GenBank/DDBJ whole genome shotgun (WGS) entry which is preliminary data.</text>
</comment>
<dbReference type="AlphaFoldDB" id="A0A845DKV6"/>
<feature type="region of interest" description="Disordered" evidence="2">
    <location>
        <begin position="1"/>
        <end position="38"/>
    </location>
</feature>
<protein>
    <submittedName>
        <fullName evidence="3">Uncharacterized protein</fullName>
    </submittedName>
</protein>
<keyword evidence="1" id="KW-0175">Coiled coil</keyword>